<accession>A0A4Y3P996</accession>
<dbReference type="AlphaFoldDB" id="A0A4Y3P996"/>
<dbReference type="InterPro" id="IPR025403">
    <property type="entry name" value="TgpA-like_C"/>
</dbReference>
<feature type="transmembrane region" description="Helical" evidence="1">
    <location>
        <begin position="56"/>
        <end position="82"/>
    </location>
</feature>
<dbReference type="RefSeq" id="WP_122965121.1">
    <property type="nucleotide sequence ID" value="NZ_BJMH01000002.1"/>
</dbReference>
<keyword evidence="1" id="KW-1133">Transmembrane helix</keyword>
<evidence type="ECO:0000259" key="2">
    <source>
        <dbReference type="Pfam" id="PF13559"/>
    </source>
</evidence>
<evidence type="ECO:0000256" key="1">
    <source>
        <dbReference type="SAM" id="Phobius"/>
    </source>
</evidence>
<keyword evidence="4" id="KW-1185">Reference proteome</keyword>
<sequence>MSNANPWTADKEHLQEILQRDEFHALQDNGPSLWERVIDFLIDLISKLFSWSEVPAGAATTASTVVLIVGACLLIAVIFWLFRRMVWEQKRQSPLFVHGEKIRTHADYLREAKECAARGDWRAGERSLFLALLVYMQKQSWIRIEQWKTNWEYAAEIELNQPQAEGQFRRFARAFEQAWYGQVEVDQSGYAERIRELEQIFGKEGQHE</sequence>
<name>A0A4Y3P996_BREPA</name>
<dbReference type="EMBL" id="BJMH01000002">
    <property type="protein sequence ID" value="GEB31050.1"/>
    <property type="molecule type" value="Genomic_DNA"/>
</dbReference>
<feature type="domain" description="Protein-glutamine gamma-glutamyltransferase-like C-terminal" evidence="2">
    <location>
        <begin position="128"/>
        <end position="197"/>
    </location>
</feature>
<gene>
    <name evidence="3" type="ORF">BPA01_06300</name>
</gene>
<dbReference type="GeneID" id="87612675"/>
<evidence type="ECO:0000313" key="4">
    <source>
        <dbReference type="Proteomes" id="UP000316882"/>
    </source>
</evidence>
<dbReference type="Proteomes" id="UP000316882">
    <property type="component" value="Unassembled WGS sequence"/>
</dbReference>
<keyword evidence="1" id="KW-0812">Transmembrane</keyword>
<proteinExistence type="predicted"/>
<protein>
    <recommendedName>
        <fullName evidence="2">Protein-glutamine gamma-glutamyltransferase-like C-terminal domain-containing protein</fullName>
    </recommendedName>
</protein>
<reference evidence="3 4" key="1">
    <citation type="submission" date="2019-06" db="EMBL/GenBank/DDBJ databases">
        <title>Whole genome shotgun sequence of Brevibacillus parabrevis NBRC 12334.</title>
        <authorList>
            <person name="Hosoyama A."/>
            <person name="Uohara A."/>
            <person name="Ohji S."/>
            <person name="Ichikawa N."/>
        </authorList>
    </citation>
    <scope>NUCLEOTIDE SEQUENCE [LARGE SCALE GENOMIC DNA]</scope>
    <source>
        <strain evidence="3 4">NBRC 12334</strain>
    </source>
</reference>
<keyword evidence="1" id="KW-0472">Membrane</keyword>
<comment type="caution">
    <text evidence="3">The sequence shown here is derived from an EMBL/GenBank/DDBJ whole genome shotgun (WGS) entry which is preliminary data.</text>
</comment>
<evidence type="ECO:0000313" key="3">
    <source>
        <dbReference type="EMBL" id="GEB31050.1"/>
    </source>
</evidence>
<dbReference type="STRING" id="54914.AV540_19455"/>
<dbReference type="Pfam" id="PF13559">
    <property type="entry name" value="DUF4129"/>
    <property type="match status" value="1"/>
</dbReference>
<organism evidence="3 4">
    <name type="scientific">Brevibacillus parabrevis</name>
    <dbReference type="NCBI Taxonomy" id="54914"/>
    <lineage>
        <taxon>Bacteria</taxon>
        <taxon>Bacillati</taxon>
        <taxon>Bacillota</taxon>
        <taxon>Bacilli</taxon>
        <taxon>Bacillales</taxon>
        <taxon>Paenibacillaceae</taxon>
        <taxon>Brevibacillus</taxon>
    </lineage>
</organism>